<protein>
    <submittedName>
        <fullName evidence="9">Uncharacterized protein</fullName>
    </submittedName>
</protein>
<dbReference type="GO" id="GO:0006508">
    <property type="term" value="P:proteolysis"/>
    <property type="evidence" value="ECO:0007669"/>
    <property type="project" value="InterPro"/>
</dbReference>
<dbReference type="Gene3D" id="3.30.70.80">
    <property type="entry name" value="Peptidase S8 propeptide/proteinase inhibitor I9"/>
    <property type="match status" value="1"/>
</dbReference>
<evidence type="ECO:0000259" key="6">
    <source>
        <dbReference type="Pfam" id="PF02225"/>
    </source>
</evidence>
<dbReference type="AlphaFoldDB" id="A0A9D5C8T0"/>
<feature type="domain" description="Peptidase S8/S53" evidence="5">
    <location>
        <begin position="116"/>
        <end position="418"/>
    </location>
</feature>
<dbReference type="InterPro" id="IPR010259">
    <property type="entry name" value="S8pro/Inhibitor_I9"/>
</dbReference>
<evidence type="ECO:0000259" key="5">
    <source>
        <dbReference type="Pfam" id="PF00082"/>
    </source>
</evidence>
<evidence type="ECO:0000256" key="1">
    <source>
        <dbReference type="ARBA" id="ARBA00011073"/>
    </source>
</evidence>
<reference evidence="9" key="1">
    <citation type="submission" date="2021-03" db="EMBL/GenBank/DDBJ databases">
        <authorList>
            <person name="Li Z."/>
            <person name="Yang C."/>
        </authorList>
    </citation>
    <scope>NUCLEOTIDE SEQUENCE</scope>
    <source>
        <strain evidence="9">Dzin_1.0</strain>
        <tissue evidence="9">Leaf</tissue>
    </source>
</reference>
<dbReference type="PROSITE" id="PS51892">
    <property type="entry name" value="SUBTILASE"/>
    <property type="match status" value="1"/>
</dbReference>
<evidence type="ECO:0000259" key="7">
    <source>
        <dbReference type="Pfam" id="PF05922"/>
    </source>
</evidence>
<dbReference type="InterPro" id="IPR000209">
    <property type="entry name" value="Peptidase_S8/S53_dom"/>
</dbReference>
<comment type="similarity">
    <text evidence="1 3">Belongs to the peptidase S8 family.</text>
</comment>
<evidence type="ECO:0000313" key="10">
    <source>
        <dbReference type="Proteomes" id="UP001085076"/>
    </source>
</evidence>
<feature type="domain" description="Inhibitor I9" evidence="7">
    <location>
        <begin position="26"/>
        <end position="103"/>
    </location>
</feature>
<dbReference type="InterPro" id="IPR037045">
    <property type="entry name" value="S8pro/Inhibitor_I9_sf"/>
</dbReference>
<dbReference type="CDD" id="cd02120">
    <property type="entry name" value="PA_subtilisin_like"/>
    <property type="match status" value="1"/>
</dbReference>
<evidence type="ECO:0000313" key="9">
    <source>
        <dbReference type="EMBL" id="KAJ0968801.1"/>
    </source>
</evidence>
<dbReference type="GO" id="GO:0004252">
    <property type="term" value="F:serine-type endopeptidase activity"/>
    <property type="evidence" value="ECO:0007669"/>
    <property type="project" value="InterPro"/>
</dbReference>
<dbReference type="PANTHER" id="PTHR10795">
    <property type="entry name" value="PROPROTEIN CONVERTASE SUBTILISIN/KEXIN"/>
    <property type="match status" value="1"/>
</dbReference>
<comment type="caution">
    <text evidence="3">Lacks conserved residue(s) required for the propagation of feature annotation.</text>
</comment>
<dbReference type="InterPro" id="IPR045051">
    <property type="entry name" value="SBT"/>
</dbReference>
<evidence type="ECO:0000256" key="3">
    <source>
        <dbReference type="PROSITE-ProRule" id="PRU01240"/>
    </source>
</evidence>
<keyword evidence="10" id="KW-1185">Reference proteome</keyword>
<sequence>METHLLLFAFLIFFSLPSQSAKVVNNYIVQLRPPENVDISNHKVMEGYYNSFLPNTSGNAGDKSRMIHTYQYAMCGFAARLTKDEVDEMAKKAGFLNARPSRVLNMLTTHTPSFLAIADGVDVMSISLGVDHQLPLYKDYIAIASFTAARKGIFVSGAAGNSGPLQATVVNVAPWVLTVAAGTMDRSLKALVKLRDNREFEGQSAFQPSEFSSIFLPLTYPILPGYKDNICLGNLTTIKGKVVLCHNNNAAGIDIGYNVHKHGGAAMILMNGENEGYTTLAEAHVLPVSNVNYADATKILSYFNSSTNATAAIMFQGTIVGKSEAPAVAFFSSRGPSVEIPGVLKPDILAPGVNIVAAWPFTVGPKPMALTNTGFNIIAGTSMATPHLSGIAALLKVLHPRWSPAAIKSAIMTTATTEDNYGKPILDENHHTANYFMMGAGQVNPSKAADPGLVFDIDTKDYIAFLCGMGYSDKQVGFITGDDTQCEKMEKILQSGLNYPSIITSRGQHVVVKRTVTNVVEETSTYKVEVDLPKEVAFKVVPNVLEFNKPDEKKSFVVSINSGAQLNESIFGNLKWVSKKYTVRMPIIVH</sequence>
<keyword evidence="2 4" id="KW-0732">Signal</keyword>
<feature type="domain" description="Subtilisin-like protease fibronectin type-III" evidence="8">
    <location>
        <begin position="497"/>
        <end position="589"/>
    </location>
</feature>
<dbReference type="Proteomes" id="UP001085076">
    <property type="component" value="Miscellaneous, Linkage group lg06"/>
</dbReference>
<dbReference type="InterPro" id="IPR041469">
    <property type="entry name" value="Subtilisin-like_FN3"/>
</dbReference>
<name>A0A9D5C8T0_9LILI</name>
<dbReference type="Gene3D" id="3.40.50.200">
    <property type="entry name" value="Peptidase S8/S53 domain"/>
    <property type="match status" value="1"/>
</dbReference>
<reference evidence="9" key="2">
    <citation type="journal article" date="2022" name="Hortic Res">
        <title>The genome of Dioscorea zingiberensis sheds light on the biosynthesis, origin and evolution of the medicinally important diosgenin saponins.</title>
        <authorList>
            <person name="Li Y."/>
            <person name="Tan C."/>
            <person name="Li Z."/>
            <person name="Guo J."/>
            <person name="Li S."/>
            <person name="Chen X."/>
            <person name="Wang C."/>
            <person name="Dai X."/>
            <person name="Yang H."/>
            <person name="Song W."/>
            <person name="Hou L."/>
            <person name="Xu J."/>
            <person name="Tong Z."/>
            <person name="Xu A."/>
            <person name="Yuan X."/>
            <person name="Wang W."/>
            <person name="Yang Q."/>
            <person name="Chen L."/>
            <person name="Sun Z."/>
            <person name="Wang K."/>
            <person name="Pan B."/>
            <person name="Chen J."/>
            <person name="Bao Y."/>
            <person name="Liu F."/>
            <person name="Qi X."/>
            <person name="Gang D.R."/>
            <person name="Wen J."/>
            <person name="Li J."/>
        </authorList>
    </citation>
    <scope>NUCLEOTIDE SEQUENCE</scope>
    <source>
        <strain evidence="9">Dzin_1.0</strain>
    </source>
</reference>
<feature type="chain" id="PRO_5038559550" evidence="4">
    <location>
        <begin position="22"/>
        <end position="590"/>
    </location>
</feature>
<comment type="caution">
    <text evidence="9">The sequence shown here is derived from an EMBL/GenBank/DDBJ whole genome shotgun (WGS) entry which is preliminary data.</text>
</comment>
<accession>A0A9D5C8T0</accession>
<dbReference type="Gene3D" id="2.60.40.2310">
    <property type="match status" value="1"/>
</dbReference>
<gene>
    <name evidence="9" type="ORF">J5N97_021678</name>
</gene>
<proteinExistence type="inferred from homology"/>
<evidence type="ECO:0000256" key="4">
    <source>
        <dbReference type="SAM" id="SignalP"/>
    </source>
</evidence>
<feature type="signal peptide" evidence="4">
    <location>
        <begin position="1"/>
        <end position="21"/>
    </location>
</feature>
<dbReference type="InterPro" id="IPR036852">
    <property type="entry name" value="Peptidase_S8/S53_dom_sf"/>
</dbReference>
<organism evidence="9 10">
    <name type="scientific">Dioscorea zingiberensis</name>
    <dbReference type="NCBI Taxonomy" id="325984"/>
    <lineage>
        <taxon>Eukaryota</taxon>
        <taxon>Viridiplantae</taxon>
        <taxon>Streptophyta</taxon>
        <taxon>Embryophyta</taxon>
        <taxon>Tracheophyta</taxon>
        <taxon>Spermatophyta</taxon>
        <taxon>Magnoliopsida</taxon>
        <taxon>Liliopsida</taxon>
        <taxon>Dioscoreales</taxon>
        <taxon>Dioscoreaceae</taxon>
        <taxon>Dioscorea</taxon>
    </lineage>
</organism>
<dbReference type="EMBL" id="JAGGNH010000006">
    <property type="protein sequence ID" value="KAJ0968801.1"/>
    <property type="molecule type" value="Genomic_DNA"/>
</dbReference>
<dbReference type="SUPFAM" id="SSF52743">
    <property type="entry name" value="Subtilisin-like"/>
    <property type="match status" value="1"/>
</dbReference>
<evidence type="ECO:0000256" key="2">
    <source>
        <dbReference type="ARBA" id="ARBA00022729"/>
    </source>
</evidence>
<feature type="domain" description="PA" evidence="6">
    <location>
        <begin position="234"/>
        <end position="299"/>
    </location>
</feature>
<evidence type="ECO:0000259" key="8">
    <source>
        <dbReference type="Pfam" id="PF17766"/>
    </source>
</evidence>
<dbReference type="InterPro" id="IPR003137">
    <property type="entry name" value="PA_domain"/>
</dbReference>
<dbReference type="Pfam" id="PF17766">
    <property type="entry name" value="fn3_6"/>
    <property type="match status" value="1"/>
</dbReference>
<dbReference type="Pfam" id="PF05922">
    <property type="entry name" value="Inhibitor_I9"/>
    <property type="match status" value="1"/>
</dbReference>
<dbReference type="OrthoDB" id="206201at2759"/>
<dbReference type="Pfam" id="PF00082">
    <property type="entry name" value="Peptidase_S8"/>
    <property type="match status" value="1"/>
</dbReference>
<dbReference type="Gene3D" id="3.50.30.30">
    <property type="match status" value="1"/>
</dbReference>
<dbReference type="Pfam" id="PF02225">
    <property type="entry name" value="PA"/>
    <property type="match status" value="1"/>
</dbReference>